<evidence type="ECO:0000256" key="9">
    <source>
        <dbReference type="PROSITE-ProRule" id="PRU00958"/>
    </source>
</evidence>
<dbReference type="PaxDb" id="589924-Ferp_1309"/>
<keyword evidence="4 8" id="KW-0949">S-adenosyl-L-methionine</keyword>
<keyword evidence="8" id="KW-0479">Metal-binding</keyword>
<keyword evidence="11" id="KW-1185">Reference proteome</keyword>
<evidence type="ECO:0000256" key="3">
    <source>
        <dbReference type="ARBA" id="ARBA00022679"/>
    </source>
</evidence>
<feature type="binding site" evidence="8">
    <location>
        <position position="49"/>
    </location>
    <ligand>
        <name>S-adenosyl-L-methionine</name>
        <dbReference type="ChEBI" id="CHEBI:59789"/>
    </ligand>
</feature>
<comment type="function">
    <text evidence="8">Dimethylates a single guanine residue at position 26 of a number of tRNAs using S-adenosyl-L-methionine as donor of the methyl groups.</text>
</comment>
<feature type="binding site" evidence="8">
    <location>
        <position position="24"/>
    </location>
    <ligand>
        <name>S-adenosyl-L-methionine</name>
        <dbReference type="ChEBI" id="CHEBI:59789"/>
    </ligand>
</feature>
<evidence type="ECO:0000256" key="7">
    <source>
        <dbReference type="ARBA" id="ARBA00039099"/>
    </source>
</evidence>
<evidence type="ECO:0000256" key="1">
    <source>
        <dbReference type="ARBA" id="ARBA00022555"/>
    </source>
</evidence>
<dbReference type="STRING" id="589924.Ferp_1309"/>
<dbReference type="eggNOG" id="arCOG01219">
    <property type="taxonomic scope" value="Archaea"/>
</dbReference>
<gene>
    <name evidence="8" type="primary">trm1</name>
    <name evidence="10" type="ordered locus">Ferp_1309</name>
</gene>
<feature type="binding site" evidence="8">
    <location>
        <position position="93"/>
    </location>
    <ligand>
        <name>S-adenosyl-L-methionine</name>
        <dbReference type="ChEBI" id="CHEBI:59789"/>
    </ligand>
</feature>
<dbReference type="NCBIfam" id="TIGR00308">
    <property type="entry name" value="TRM1"/>
    <property type="match status" value="1"/>
</dbReference>
<feature type="binding site" evidence="8">
    <location>
        <position position="224"/>
    </location>
    <ligand>
        <name>Zn(2+)</name>
        <dbReference type="ChEBI" id="CHEBI:29105"/>
    </ligand>
</feature>
<dbReference type="GO" id="GO:0000049">
    <property type="term" value="F:tRNA binding"/>
    <property type="evidence" value="ECO:0007669"/>
    <property type="project" value="UniProtKB-UniRule"/>
</dbReference>
<dbReference type="RefSeq" id="WP_012965806.1">
    <property type="nucleotide sequence ID" value="NC_013849.1"/>
</dbReference>
<keyword evidence="2 8" id="KW-0489">Methyltransferase</keyword>
<proteinExistence type="inferred from homology"/>
<dbReference type="Gene3D" id="3.30.56.70">
    <property type="entry name" value="N2,N2-dimethylguanosine tRNA methyltransferase, C-terminal domain"/>
    <property type="match status" value="1"/>
</dbReference>
<dbReference type="Proteomes" id="UP000002613">
    <property type="component" value="Chromosome"/>
</dbReference>
<accession>D3RYA0</accession>
<keyword evidence="6 8" id="KW-0694">RNA-binding</keyword>
<evidence type="ECO:0000256" key="4">
    <source>
        <dbReference type="ARBA" id="ARBA00022691"/>
    </source>
</evidence>
<dbReference type="SUPFAM" id="SSF53335">
    <property type="entry name" value="S-adenosyl-L-methionine-dependent methyltransferases"/>
    <property type="match status" value="1"/>
</dbReference>
<dbReference type="AlphaFoldDB" id="D3RYA0"/>
<name>D3RYA0_FERPA</name>
<sequence length="346" mass="39375">MLEEGKAKIVTDGVFYNPRMKFCRDVDVVVFSELKAKSYLDALAGSGVRGIRAMLEAGYDNVVFNDKNPKACEVIRKNLEMNGLKAEVLCRDAVALMRERKFDHIDLDPFGSPAEFIDAACFSAKRFLSVTATDTAALCGSATVSGLRKYSSFAIKTEFYHEIGLRNLIGKIAREATKYDKSLEVLISWAKEHYYRVYVRFKSSPRLAGKLYEKIGFLYYCKNCLNRTWRNFYEEPEAVCSCGKKFVELGPLWLGELHLKEFVSNLRGEKSVEKLLERIREEINSVSYYNIHAICFKLRVSPPPLSKIIEKLKEIGYEASKTRFEGANLKTNADVEELKNVILALQ</sequence>
<feature type="binding site" evidence="8">
    <location>
        <position position="242"/>
    </location>
    <ligand>
        <name>Zn(2+)</name>
        <dbReference type="ChEBI" id="CHEBI:29105"/>
    </ligand>
</feature>
<feature type="binding site" evidence="8">
    <location>
        <position position="92"/>
    </location>
    <ligand>
        <name>S-adenosyl-L-methionine</name>
        <dbReference type="ChEBI" id="CHEBI:59789"/>
    </ligand>
</feature>
<evidence type="ECO:0000256" key="2">
    <source>
        <dbReference type="ARBA" id="ARBA00022603"/>
    </source>
</evidence>
<dbReference type="KEGG" id="fpl:Ferp_1309"/>
<dbReference type="GO" id="GO:0046872">
    <property type="term" value="F:metal ion binding"/>
    <property type="evidence" value="ECO:0007669"/>
    <property type="project" value="UniProtKB-KW"/>
</dbReference>
<dbReference type="GO" id="GO:0002940">
    <property type="term" value="P:tRNA N2-guanine methylation"/>
    <property type="evidence" value="ECO:0007669"/>
    <property type="project" value="TreeGrafter"/>
</dbReference>
<feature type="binding site" evidence="8">
    <location>
        <position position="221"/>
    </location>
    <ligand>
        <name>Zn(2+)</name>
        <dbReference type="ChEBI" id="CHEBI:29105"/>
    </ligand>
</feature>
<dbReference type="Pfam" id="PF02005">
    <property type="entry name" value="TRM"/>
    <property type="match status" value="1"/>
</dbReference>
<comment type="similarity">
    <text evidence="8 9">Belongs to the class I-like SAM-binding methyltransferase superfamily. Trm1 family.</text>
</comment>
<dbReference type="PANTHER" id="PTHR10631:SF3">
    <property type="entry name" value="TRNA (GUANINE(26)-N(2))-DIMETHYLTRANSFERASE"/>
    <property type="match status" value="1"/>
</dbReference>
<dbReference type="OrthoDB" id="372177at2157"/>
<keyword evidence="5 8" id="KW-0819">tRNA processing</keyword>
<evidence type="ECO:0000256" key="5">
    <source>
        <dbReference type="ARBA" id="ARBA00022694"/>
    </source>
</evidence>
<feature type="binding site" evidence="8">
    <location>
        <position position="240"/>
    </location>
    <ligand>
        <name>Zn(2+)</name>
        <dbReference type="ChEBI" id="CHEBI:29105"/>
    </ligand>
</feature>
<dbReference type="HOGENOM" id="CLU_010862_5_1_2"/>
<dbReference type="GO" id="GO:0160104">
    <property type="term" value="F:tRNA (guanine(26)-N2)-dimethyltransferase activity"/>
    <property type="evidence" value="ECO:0007669"/>
    <property type="project" value="UniProtKB-UniRule"/>
</dbReference>
<dbReference type="InterPro" id="IPR042296">
    <property type="entry name" value="tRNA_met_Trm1_C"/>
</dbReference>
<feature type="binding site" evidence="8">
    <location>
        <position position="66"/>
    </location>
    <ligand>
        <name>S-adenosyl-L-methionine</name>
        <dbReference type="ChEBI" id="CHEBI:59789"/>
    </ligand>
</feature>
<dbReference type="PROSITE" id="PS51626">
    <property type="entry name" value="SAM_MT_TRM1"/>
    <property type="match status" value="1"/>
</dbReference>
<keyword evidence="1 8" id="KW-0820">tRNA-binding</keyword>
<keyword evidence="3 8" id="KW-0808">Transferase</keyword>
<dbReference type="InterPro" id="IPR022923">
    <property type="entry name" value="TRM1_arc_bac"/>
</dbReference>
<organism evidence="10 11">
    <name type="scientific">Ferroglobus placidus (strain DSM 10642 / AEDII12DO)</name>
    <dbReference type="NCBI Taxonomy" id="589924"/>
    <lineage>
        <taxon>Archaea</taxon>
        <taxon>Methanobacteriati</taxon>
        <taxon>Methanobacteriota</taxon>
        <taxon>Archaeoglobi</taxon>
        <taxon>Archaeoglobales</taxon>
        <taxon>Archaeoglobaceae</taxon>
        <taxon>Ferroglobus</taxon>
    </lineage>
</organism>
<evidence type="ECO:0000313" key="11">
    <source>
        <dbReference type="Proteomes" id="UP000002613"/>
    </source>
</evidence>
<evidence type="ECO:0000313" key="10">
    <source>
        <dbReference type="EMBL" id="ADC65463.1"/>
    </source>
</evidence>
<dbReference type="Gene3D" id="3.40.50.150">
    <property type="entry name" value="Vaccinia Virus protein VP39"/>
    <property type="match status" value="1"/>
</dbReference>
<protein>
    <recommendedName>
        <fullName evidence="7 8">tRNA (guanine(26)-N(2))-dimethyltransferase</fullName>
        <ecNumber evidence="7 8">2.1.1.216</ecNumber>
    </recommendedName>
    <alternativeName>
        <fullName evidence="8">tRNA 2,2-dimethylguanosine-26 methyltransferase</fullName>
    </alternativeName>
    <alternativeName>
        <fullName evidence="8">tRNA(guanine-26,N(2)-N(2)) methyltransferase</fullName>
    </alternativeName>
    <alternativeName>
        <fullName evidence="8">tRNA(m(2,2)G26)dimethyltransferase</fullName>
    </alternativeName>
</protein>
<dbReference type="EMBL" id="CP001899">
    <property type="protein sequence ID" value="ADC65463.1"/>
    <property type="molecule type" value="Genomic_DNA"/>
</dbReference>
<evidence type="ECO:0000256" key="8">
    <source>
        <dbReference type="HAMAP-Rule" id="MF_00290"/>
    </source>
</evidence>
<dbReference type="PANTHER" id="PTHR10631">
    <property type="entry name" value="N 2 ,N 2 -DIMETHYLGUANOSINE TRNA METHYLTRANSFERASE"/>
    <property type="match status" value="1"/>
</dbReference>
<dbReference type="InterPro" id="IPR029063">
    <property type="entry name" value="SAM-dependent_MTases_sf"/>
</dbReference>
<dbReference type="HAMAP" id="MF_00290">
    <property type="entry name" value="tRNA_dimethyltr_TRM1"/>
    <property type="match status" value="1"/>
</dbReference>
<dbReference type="EC" id="2.1.1.216" evidence="7 8"/>
<dbReference type="InterPro" id="IPR002905">
    <property type="entry name" value="Trm1"/>
</dbReference>
<reference evidence="10 11" key="2">
    <citation type="journal article" date="2011" name="Stand. Genomic Sci.">
        <title>Complete genome sequence of Ferroglobus placidus AEDII12DO.</title>
        <authorList>
            <person name="Anderson I."/>
            <person name="Risso C."/>
            <person name="Holmes D."/>
            <person name="Lucas S."/>
            <person name="Copeland A."/>
            <person name="Lapidus A."/>
            <person name="Cheng J.F."/>
            <person name="Bruce D."/>
            <person name="Goodwin L."/>
            <person name="Pitluck S."/>
            <person name="Saunders E."/>
            <person name="Brettin T."/>
            <person name="Detter J.C."/>
            <person name="Han C."/>
            <person name="Tapia R."/>
            <person name="Larimer F."/>
            <person name="Land M."/>
            <person name="Hauser L."/>
            <person name="Woyke T."/>
            <person name="Lovley D."/>
            <person name="Kyrpides N."/>
            <person name="Ivanova N."/>
        </authorList>
    </citation>
    <scope>NUCLEOTIDE SEQUENCE [LARGE SCALE GENOMIC DNA]</scope>
    <source>
        <strain evidence="11">DSM 10642 / AEDII12DO</strain>
    </source>
</reference>
<comment type="catalytic activity">
    <reaction evidence="8">
        <text>guanosine(26) in tRNA + 2 S-adenosyl-L-methionine = N(2)-dimethylguanosine(26) in tRNA + 2 S-adenosyl-L-homocysteine + 2 H(+)</text>
        <dbReference type="Rhea" id="RHEA:43140"/>
        <dbReference type="Rhea" id="RHEA-COMP:10359"/>
        <dbReference type="Rhea" id="RHEA-COMP:10360"/>
        <dbReference type="ChEBI" id="CHEBI:15378"/>
        <dbReference type="ChEBI" id="CHEBI:57856"/>
        <dbReference type="ChEBI" id="CHEBI:59789"/>
        <dbReference type="ChEBI" id="CHEBI:74269"/>
        <dbReference type="ChEBI" id="CHEBI:74513"/>
        <dbReference type="EC" id="2.1.1.216"/>
    </reaction>
</comment>
<evidence type="ECO:0000256" key="6">
    <source>
        <dbReference type="ARBA" id="ARBA00022884"/>
    </source>
</evidence>
<reference evidence="11" key="1">
    <citation type="submission" date="2010-02" db="EMBL/GenBank/DDBJ databases">
        <title>Complete sequence of Ferroglobus placidus DSM 10642.</title>
        <authorList>
            <consortium name="US DOE Joint Genome Institute"/>
            <person name="Lucas S."/>
            <person name="Copeland A."/>
            <person name="Lapidus A."/>
            <person name="Cheng J.-F."/>
            <person name="Bruce D."/>
            <person name="Goodwin L."/>
            <person name="Pitluck S."/>
            <person name="Saunders E."/>
            <person name="Brettin T."/>
            <person name="Detter J.C."/>
            <person name="Han C."/>
            <person name="Tapia R."/>
            <person name="Larimer F."/>
            <person name="Land M."/>
            <person name="Hauser L."/>
            <person name="Kyrpides N."/>
            <person name="Ivanova N."/>
            <person name="Holmes D."/>
            <person name="Lovley D."/>
            <person name="Kyrpides N."/>
            <person name="Anderson I.J."/>
            <person name="Woyke T."/>
        </authorList>
    </citation>
    <scope>NUCLEOTIDE SEQUENCE [LARGE SCALE GENOMIC DNA]</scope>
    <source>
        <strain evidence="11">DSM 10642 / AEDII12DO</strain>
    </source>
</reference>
<dbReference type="GeneID" id="8778822"/>
<keyword evidence="8" id="KW-0862">Zinc</keyword>